<dbReference type="InterPro" id="IPR018204">
    <property type="entry name" value="Trp_synthase_alpha_AS"/>
</dbReference>
<evidence type="ECO:0000256" key="5">
    <source>
        <dbReference type="ARBA" id="ARBA00022822"/>
    </source>
</evidence>
<dbReference type="CDD" id="cd04724">
    <property type="entry name" value="Tryptophan_synthase_alpha"/>
    <property type="match status" value="1"/>
</dbReference>
<organism evidence="11 12">
    <name type="scientific">Ktedonospora formicarum</name>
    <dbReference type="NCBI Taxonomy" id="2778364"/>
    <lineage>
        <taxon>Bacteria</taxon>
        <taxon>Bacillati</taxon>
        <taxon>Chloroflexota</taxon>
        <taxon>Ktedonobacteria</taxon>
        <taxon>Ktedonobacterales</taxon>
        <taxon>Ktedonobacteraceae</taxon>
        <taxon>Ktedonospora</taxon>
    </lineage>
</organism>
<sequence length="279" mass="30065">METQAASGIAPGQRLTHAFERARSEGRGALIPYLMCGYPDEEQSIRIAQAIIDGGADIIELGLPFSDPLADGVAIQHAGHVALEGGMSIQGCMRVAARISSHNDTPLIFMGYYNPILAYGLQRFCEDARQSGICGLIIPDLPPDESEPLREATTHEGIALIFLVPPTIRDERIARIADLVSQGPGGFIYCVSRSGVTGSRRDLPPGLQSFIARIRGFTEEKHIPLAVGFGLSMPEHIQQVTQYAEGAIVASALVNLIDQHSPEEQPAAIKSYIRSLRGL</sequence>
<accession>A0A8J3I2F8</accession>
<evidence type="ECO:0000313" key="12">
    <source>
        <dbReference type="Proteomes" id="UP000612362"/>
    </source>
</evidence>
<dbReference type="EC" id="4.2.1.20" evidence="9"/>
<evidence type="ECO:0000256" key="2">
    <source>
        <dbReference type="ARBA" id="ARBA00004733"/>
    </source>
</evidence>
<dbReference type="Gene3D" id="3.20.20.70">
    <property type="entry name" value="Aldolase class I"/>
    <property type="match status" value="1"/>
</dbReference>
<keyword evidence="6 9" id="KW-0057">Aromatic amino acid biosynthesis</keyword>
<keyword evidence="4 9" id="KW-0028">Amino-acid biosynthesis</keyword>
<comment type="function">
    <text evidence="1 9">The alpha subunit is responsible for the aldol cleavage of indoleglycerol phosphate to indole and glyceraldehyde 3-phosphate.</text>
</comment>
<keyword evidence="5 9" id="KW-0822">Tryptophan biosynthesis</keyword>
<dbReference type="GO" id="GO:0005829">
    <property type="term" value="C:cytosol"/>
    <property type="evidence" value="ECO:0007669"/>
    <property type="project" value="TreeGrafter"/>
</dbReference>
<dbReference type="InterPro" id="IPR002028">
    <property type="entry name" value="Trp_synthase_suA"/>
</dbReference>
<dbReference type="Pfam" id="PF00290">
    <property type="entry name" value="Trp_syntA"/>
    <property type="match status" value="1"/>
</dbReference>
<evidence type="ECO:0000313" key="11">
    <source>
        <dbReference type="EMBL" id="GHO45555.1"/>
    </source>
</evidence>
<dbReference type="PANTHER" id="PTHR43406">
    <property type="entry name" value="TRYPTOPHAN SYNTHASE, ALPHA CHAIN"/>
    <property type="match status" value="1"/>
</dbReference>
<evidence type="ECO:0000256" key="1">
    <source>
        <dbReference type="ARBA" id="ARBA00003365"/>
    </source>
</evidence>
<evidence type="ECO:0000256" key="7">
    <source>
        <dbReference type="ARBA" id="ARBA00023239"/>
    </source>
</evidence>
<dbReference type="EMBL" id="BNJF01000001">
    <property type="protein sequence ID" value="GHO45555.1"/>
    <property type="molecule type" value="Genomic_DNA"/>
</dbReference>
<dbReference type="HAMAP" id="MF_00131">
    <property type="entry name" value="Trp_synth_alpha"/>
    <property type="match status" value="1"/>
</dbReference>
<feature type="active site" description="Proton acceptor" evidence="9">
    <location>
        <position position="71"/>
    </location>
</feature>
<dbReference type="FunFam" id="3.20.20.70:FF:000037">
    <property type="entry name" value="Tryptophan synthase alpha chain"/>
    <property type="match status" value="1"/>
</dbReference>
<evidence type="ECO:0000256" key="3">
    <source>
        <dbReference type="ARBA" id="ARBA00011270"/>
    </source>
</evidence>
<comment type="catalytic activity">
    <reaction evidence="8 9">
        <text>(1S,2R)-1-C-(indol-3-yl)glycerol 3-phosphate + L-serine = D-glyceraldehyde 3-phosphate + L-tryptophan + H2O</text>
        <dbReference type="Rhea" id="RHEA:10532"/>
        <dbReference type="ChEBI" id="CHEBI:15377"/>
        <dbReference type="ChEBI" id="CHEBI:33384"/>
        <dbReference type="ChEBI" id="CHEBI:57912"/>
        <dbReference type="ChEBI" id="CHEBI:58866"/>
        <dbReference type="ChEBI" id="CHEBI:59776"/>
        <dbReference type="EC" id="4.2.1.20"/>
    </reaction>
</comment>
<dbReference type="InterPro" id="IPR013785">
    <property type="entry name" value="Aldolase_TIM"/>
</dbReference>
<evidence type="ECO:0000256" key="6">
    <source>
        <dbReference type="ARBA" id="ARBA00023141"/>
    </source>
</evidence>
<feature type="active site" description="Proton acceptor" evidence="9">
    <location>
        <position position="60"/>
    </location>
</feature>
<evidence type="ECO:0000256" key="4">
    <source>
        <dbReference type="ARBA" id="ARBA00022605"/>
    </source>
</evidence>
<dbReference type="RefSeq" id="WP_220194878.1">
    <property type="nucleotide sequence ID" value="NZ_BNJF01000001.1"/>
</dbReference>
<comment type="subunit">
    <text evidence="3 9">Tetramer of two alpha and two beta chains.</text>
</comment>
<dbReference type="UniPathway" id="UPA00035">
    <property type="reaction ID" value="UER00044"/>
</dbReference>
<protein>
    <recommendedName>
        <fullName evidence="9">Tryptophan synthase alpha chain</fullName>
        <ecNumber evidence="9">4.2.1.20</ecNumber>
    </recommendedName>
</protein>
<name>A0A8J3I2F8_9CHLR</name>
<gene>
    <name evidence="9 11" type="primary">trpA</name>
    <name evidence="11" type="ORF">KSX_37180</name>
</gene>
<dbReference type="PROSITE" id="PS00167">
    <property type="entry name" value="TRP_SYNTHASE_ALPHA"/>
    <property type="match status" value="1"/>
</dbReference>
<reference evidence="11" key="1">
    <citation type="submission" date="2020-10" db="EMBL/GenBank/DDBJ databases">
        <title>Taxonomic study of unclassified bacteria belonging to the class Ktedonobacteria.</title>
        <authorList>
            <person name="Yabe S."/>
            <person name="Wang C.M."/>
            <person name="Zheng Y."/>
            <person name="Sakai Y."/>
            <person name="Cavaletti L."/>
            <person name="Monciardini P."/>
            <person name="Donadio S."/>
        </authorList>
    </citation>
    <scope>NUCLEOTIDE SEQUENCE</scope>
    <source>
        <strain evidence="11">SOSP1-1</strain>
    </source>
</reference>
<dbReference type="GO" id="GO:0004834">
    <property type="term" value="F:tryptophan synthase activity"/>
    <property type="evidence" value="ECO:0007669"/>
    <property type="project" value="UniProtKB-UniRule"/>
</dbReference>
<keyword evidence="12" id="KW-1185">Reference proteome</keyword>
<comment type="caution">
    <text evidence="11">The sequence shown here is derived from an EMBL/GenBank/DDBJ whole genome shotgun (WGS) entry which is preliminary data.</text>
</comment>
<dbReference type="SUPFAM" id="SSF51366">
    <property type="entry name" value="Ribulose-phoshate binding barrel"/>
    <property type="match status" value="1"/>
</dbReference>
<evidence type="ECO:0000256" key="8">
    <source>
        <dbReference type="ARBA" id="ARBA00049047"/>
    </source>
</evidence>
<comment type="similarity">
    <text evidence="9 10">Belongs to the TrpA family.</text>
</comment>
<dbReference type="NCBIfam" id="TIGR00262">
    <property type="entry name" value="trpA"/>
    <property type="match status" value="1"/>
</dbReference>
<dbReference type="InterPro" id="IPR011060">
    <property type="entry name" value="RibuloseP-bd_barrel"/>
</dbReference>
<evidence type="ECO:0000256" key="10">
    <source>
        <dbReference type="RuleBase" id="RU003662"/>
    </source>
</evidence>
<keyword evidence="7 9" id="KW-0456">Lyase</keyword>
<dbReference type="AlphaFoldDB" id="A0A8J3I2F8"/>
<comment type="pathway">
    <text evidence="2 9">Amino-acid biosynthesis; L-tryptophan biosynthesis; L-tryptophan from chorismate: step 5/5.</text>
</comment>
<dbReference type="Proteomes" id="UP000612362">
    <property type="component" value="Unassembled WGS sequence"/>
</dbReference>
<dbReference type="PANTHER" id="PTHR43406:SF1">
    <property type="entry name" value="TRYPTOPHAN SYNTHASE ALPHA CHAIN, CHLOROPLASTIC"/>
    <property type="match status" value="1"/>
</dbReference>
<proteinExistence type="inferred from homology"/>
<evidence type="ECO:0000256" key="9">
    <source>
        <dbReference type="HAMAP-Rule" id="MF_00131"/>
    </source>
</evidence>